<keyword evidence="2" id="KW-0238">DNA-binding</keyword>
<evidence type="ECO:0000313" key="6">
    <source>
        <dbReference type="Proteomes" id="UP000215506"/>
    </source>
</evidence>
<comment type="caution">
    <text evidence="5">The sequence shown here is derived from an EMBL/GenBank/DDBJ whole genome shotgun (WGS) entry which is preliminary data.</text>
</comment>
<keyword evidence="3" id="KW-0804">Transcription</keyword>
<dbReference type="PANTHER" id="PTHR43537">
    <property type="entry name" value="TRANSCRIPTIONAL REGULATOR, GNTR FAMILY"/>
    <property type="match status" value="1"/>
</dbReference>
<dbReference type="EMBL" id="NGAF01000010">
    <property type="protein sequence ID" value="OXR43292.1"/>
    <property type="molecule type" value="Genomic_DNA"/>
</dbReference>
<dbReference type="InterPro" id="IPR011711">
    <property type="entry name" value="GntR_C"/>
</dbReference>
<evidence type="ECO:0000256" key="2">
    <source>
        <dbReference type="ARBA" id="ARBA00023125"/>
    </source>
</evidence>
<dbReference type="InterPro" id="IPR036390">
    <property type="entry name" value="WH_DNA-bd_sf"/>
</dbReference>
<dbReference type="InterPro" id="IPR036388">
    <property type="entry name" value="WH-like_DNA-bd_sf"/>
</dbReference>
<dbReference type="AlphaFoldDB" id="A0A231H3A9"/>
<dbReference type="Pfam" id="PF07729">
    <property type="entry name" value="FCD"/>
    <property type="match status" value="1"/>
</dbReference>
<accession>A0A231H3A9</accession>
<dbReference type="InterPro" id="IPR008920">
    <property type="entry name" value="TF_FadR/GntR_C"/>
</dbReference>
<feature type="domain" description="HTH gntR-type" evidence="4">
    <location>
        <begin position="1"/>
        <end position="63"/>
    </location>
</feature>
<dbReference type="Gene3D" id="1.20.120.530">
    <property type="entry name" value="GntR ligand-binding domain-like"/>
    <property type="match status" value="1"/>
</dbReference>
<dbReference type="SMART" id="SM00895">
    <property type="entry name" value="FCD"/>
    <property type="match status" value="1"/>
</dbReference>
<dbReference type="Gene3D" id="1.10.10.10">
    <property type="entry name" value="Winged helix-like DNA-binding domain superfamily/Winged helix DNA-binding domain"/>
    <property type="match status" value="1"/>
</dbReference>
<evidence type="ECO:0000256" key="1">
    <source>
        <dbReference type="ARBA" id="ARBA00023015"/>
    </source>
</evidence>
<dbReference type="Proteomes" id="UP000215506">
    <property type="component" value="Unassembled WGS sequence"/>
</dbReference>
<dbReference type="PRINTS" id="PR00035">
    <property type="entry name" value="HTHGNTR"/>
</dbReference>
<evidence type="ECO:0000256" key="3">
    <source>
        <dbReference type="ARBA" id="ARBA00023163"/>
    </source>
</evidence>
<dbReference type="PROSITE" id="PS50949">
    <property type="entry name" value="HTH_GNTR"/>
    <property type="match status" value="1"/>
</dbReference>
<dbReference type="InterPro" id="IPR000524">
    <property type="entry name" value="Tscrpt_reg_HTH_GntR"/>
</dbReference>
<name>A0A231H3A9_9NOCA</name>
<dbReference type="Pfam" id="PF00392">
    <property type="entry name" value="GntR"/>
    <property type="match status" value="1"/>
</dbReference>
<evidence type="ECO:0000313" key="5">
    <source>
        <dbReference type="EMBL" id="OXR43292.1"/>
    </source>
</evidence>
<protein>
    <submittedName>
        <fullName evidence="5">Mannosyl-D-glycerate transport/metabolism system repressor MngR</fullName>
    </submittedName>
</protein>
<dbReference type="SMART" id="SM00345">
    <property type="entry name" value="HTH_GNTR"/>
    <property type="match status" value="1"/>
</dbReference>
<reference evidence="5 6" key="1">
    <citation type="submission" date="2017-07" db="EMBL/GenBank/DDBJ databases">
        <title>First draft Genome Sequence of Nocardia cerradoensis isolated from human infection.</title>
        <authorList>
            <person name="Carrasco G."/>
        </authorList>
    </citation>
    <scope>NUCLEOTIDE SEQUENCE [LARGE SCALE GENOMIC DNA]</scope>
    <source>
        <strain evidence="5 6">CNM20130759</strain>
    </source>
</reference>
<keyword evidence="6" id="KW-1185">Reference proteome</keyword>
<dbReference type="SUPFAM" id="SSF46785">
    <property type="entry name" value="Winged helix' DNA-binding domain"/>
    <property type="match status" value="1"/>
</dbReference>
<gene>
    <name evidence="5" type="primary">mngR</name>
    <name evidence="5" type="ORF">B7C42_04714</name>
</gene>
<evidence type="ECO:0000259" key="4">
    <source>
        <dbReference type="PROSITE" id="PS50949"/>
    </source>
</evidence>
<dbReference type="GO" id="GO:0003677">
    <property type="term" value="F:DNA binding"/>
    <property type="evidence" value="ECO:0007669"/>
    <property type="project" value="UniProtKB-KW"/>
</dbReference>
<dbReference type="CDD" id="cd07377">
    <property type="entry name" value="WHTH_GntR"/>
    <property type="match status" value="1"/>
</dbReference>
<keyword evidence="1" id="KW-0805">Transcription regulation</keyword>
<dbReference type="GO" id="GO:0003700">
    <property type="term" value="F:DNA-binding transcription factor activity"/>
    <property type="evidence" value="ECO:0007669"/>
    <property type="project" value="InterPro"/>
</dbReference>
<dbReference type="SUPFAM" id="SSF48008">
    <property type="entry name" value="GntR ligand-binding domain-like"/>
    <property type="match status" value="1"/>
</dbReference>
<organism evidence="5 6">
    <name type="scientific">Nocardia cerradoensis</name>
    <dbReference type="NCBI Taxonomy" id="85688"/>
    <lineage>
        <taxon>Bacteria</taxon>
        <taxon>Bacillati</taxon>
        <taxon>Actinomycetota</taxon>
        <taxon>Actinomycetes</taxon>
        <taxon>Mycobacteriales</taxon>
        <taxon>Nocardiaceae</taxon>
        <taxon>Nocardia</taxon>
    </lineage>
</organism>
<proteinExistence type="predicted"/>
<sequence>MRLRSSIVHGELLAGDVLPTEARLMEEFGVSRPTLREAIRILEAEALISSRRGTRGGAQVTGPDIGVAARYVGLILQLQGTTLADVYEARMISEPACAGLLAERHSEQDLRDLRACVEALSRLGDRGLDSPAAMSEWSELTSRFHRLITERAGNRTLAVQAGVVRDIIDTHHAHAFAKGTRTAAPGKDFQLNLRSLEKLVALIAAGDREGAQRHWTEHMRAAGEGLFRDGSGETTIVDLFA</sequence>
<dbReference type="PANTHER" id="PTHR43537:SF24">
    <property type="entry name" value="GLUCONATE OPERON TRANSCRIPTIONAL REPRESSOR"/>
    <property type="match status" value="1"/>
</dbReference>